<reference evidence="4" key="1">
    <citation type="submission" date="2019-06" db="EMBL/GenBank/DDBJ databases">
        <title>Complete genome sequence of Methylogaea oryzae strain JCM16910.</title>
        <authorList>
            <person name="Asakawa S."/>
        </authorList>
    </citation>
    <scope>NUCLEOTIDE SEQUENCE</scope>
    <source>
        <strain evidence="4">E10</strain>
    </source>
</reference>
<evidence type="ECO:0000259" key="3">
    <source>
        <dbReference type="Pfam" id="PF19295"/>
    </source>
</evidence>
<evidence type="ECO:0000313" key="5">
    <source>
        <dbReference type="Proteomes" id="UP000824988"/>
    </source>
</evidence>
<dbReference type="InterPro" id="IPR055346">
    <property type="entry name" value="Fe-S_cluster_assembly_SufBD"/>
</dbReference>
<accession>A0A8D4VQI3</accession>
<organism evidence="4 5">
    <name type="scientific">Methylogaea oryzae</name>
    <dbReference type="NCBI Taxonomy" id="1295382"/>
    <lineage>
        <taxon>Bacteria</taxon>
        <taxon>Pseudomonadati</taxon>
        <taxon>Pseudomonadota</taxon>
        <taxon>Gammaproteobacteria</taxon>
        <taxon>Methylococcales</taxon>
        <taxon>Methylococcaceae</taxon>
        <taxon>Methylogaea</taxon>
    </lineage>
</organism>
<dbReference type="Pfam" id="PF19295">
    <property type="entry name" value="SufBD_N"/>
    <property type="match status" value="2"/>
</dbReference>
<dbReference type="GO" id="GO:0016226">
    <property type="term" value="P:iron-sulfur cluster assembly"/>
    <property type="evidence" value="ECO:0007669"/>
    <property type="project" value="InterPro"/>
</dbReference>
<gene>
    <name evidence="4" type="primary">sufD</name>
    <name evidence="4" type="ORF">MoryE10_25370</name>
</gene>
<dbReference type="SUPFAM" id="SSF101960">
    <property type="entry name" value="Stabilizer of iron transporter SufD"/>
    <property type="match status" value="1"/>
</dbReference>
<dbReference type="EMBL" id="AP019782">
    <property type="protein sequence ID" value="BBL71931.1"/>
    <property type="molecule type" value="Genomic_DNA"/>
</dbReference>
<dbReference type="RefSeq" id="WP_054773030.1">
    <property type="nucleotide sequence ID" value="NZ_AP019782.1"/>
</dbReference>
<feature type="domain" description="SUF system FeS cluster assembly SufBD N-terminal" evidence="3">
    <location>
        <begin position="4"/>
        <end position="57"/>
    </location>
</feature>
<dbReference type="InterPro" id="IPR037284">
    <property type="entry name" value="SUF_FeS_clus_asmbl_SufBD_sf"/>
</dbReference>
<evidence type="ECO:0000313" key="4">
    <source>
        <dbReference type="EMBL" id="BBL71931.1"/>
    </source>
</evidence>
<dbReference type="InterPro" id="IPR011542">
    <property type="entry name" value="SUF_FeS_clus_asmbl_SufD"/>
</dbReference>
<dbReference type="NCBIfam" id="TIGR01981">
    <property type="entry name" value="sufD"/>
    <property type="match status" value="1"/>
</dbReference>
<name>A0A8D4VQI3_9GAMM</name>
<evidence type="ECO:0000256" key="1">
    <source>
        <dbReference type="ARBA" id="ARBA00043967"/>
    </source>
</evidence>
<keyword evidence="5" id="KW-1185">Reference proteome</keyword>
<dbReference type="Pfam" id="PF01458">
    <property type="entry name" value="SUFBD_core"/>
    <property type="match status" value="1"/>
</dbReference>
<evidence type="ECO:0000259" key="2">
    <source>
        <dbReference type="Pfam" id="PF01458"/>
    </source>
</evidence>
<sequence>MAAADYVNSFESLAPSLPGQGLAWLQQLRSEALARFSAGGFPSPREEEWKYTNVAAIERKRFVPVAAAVSVSEPQGLAEWLLPDAYRMVFVDGRWQAGLSSLPVEAGGLAALLEAEPSRVESLLGGALQGESHGFIHFNTAWFSDGAVLHLPAGCKLDKPLQLLFHGATADAMAVLRNLIVLEAGAEAEIVETYTGTADAAYLTAAVNEIVLGEGAKLTLTKLQSEAAKSFHFGGNYVRQAKTSLFEHHSFAFGGLLARTEVHASLSQGCDCQLNGLFLAQGQQHLDNHLRVDHRQPDAVSRESYKGILDGRARGVFQGRVVVHEQAQHSDAAMSNRNLLLSQDAEIDTKPQLEIYADDVKCAHGVTIGQLDEESIFFLKARGLDETEARALLTFAFANERVDAVANDALRRQIRQQLVTRFAGATVERDWL</sequence>
<dbReference type="PANTHER" id="PTHR43575:SF1">
    <property type="entry name" value="PROTEIN ABCI7, CHLOROPLASTIC"/>
    <property type="match status" value="1"/>
</dbReference>
<dbReference type="AlphaFoldDB" id="A0A8D4VQI3"/>
<dbReference type="PANTHER" id="PTHR43575">
    <property type="entry name" value="PROTEIN ABCI7, CHLOROPLASTIC"/>
    <property type="match status" value="1"/>
</dbReference>
<protein>
    <submittedName>
        <fullName evidence="4">Fe-S cluster assembly protein SufD</fullName>
    </submittedName>
</protein>
<dbReference type="InterPro" id="IPR045595">
    <property type="entry name" value="SufBD_N"/>
</dbReference>
<feature type="domain" description="SUF system FeS cluster assembly SufBD core" evidence="2">
    <location>
        <begin position="169"/>
        <end position="397"/>
    </location>
</feature>
<dbReference type="KEGG" id="moz:MoryE10_25370"/>
<comment type="similarity">
    <text evidence="1">Belongs to the iron-sulfur cluster assembly SufBD family.</text>
</comment>
<feature type="domain" description="SUF system FeS cluster assembly SufBD N-terminal" evidence="3">
    <location>
        <begin position="104"/>
        <end position="163"/>
    </location>
</feature>
<dbReference type="Proteomes" id="UP000824988">
    <property type="component" value="Chromosome"/>
</dbReference>
<dbReference type="InterPro" id="IPR000825">
    <property type="entry name" value="SUF_FeS_clus_asmbl_SufBD_core"/>
</dbReference>
<proteinExistence type="inferred from homology"/>